<evidence type="ECO:0000256" key="1">
    <source>
        <dbReference type="SAM" id="Phobius"/>
    </source>
</evidence>
<feature type="transmembrane region" description="Helical" evidence="1">
    <location>
        <begin position="38"/>
        <end position="61"/>
    </location>
</feature>
<keyword evidence="1" id="KW-1133">Transmembrane helix</keyword>
<evidence type="ECO:0000313" key="3">
    <source>
        <dbReference type="Proteomes" id="UP000051330"/>
    </source>
</evidence>
<dbReference type="AlphaFoldDB" id="A0A0R1MVT1"/>
<dbReference type="RefSeq" id="WP_057820748.1">
    <property type="nucleotide sequence ID" value="NZ_AZEC01000008.1"/>
</dbReference>
<name>A0A0R1MVT1_9LACO</name>
<protein>
    <submittedName>
        <fullName evidence="2">Uncharacterized protein</fullName>
    </submittedName>
</protein>
<dbReference type="EMBL" id="AZEC01000008">
    <property type="protein sequence ID" value="KRL12381.1"/>
    <property type="molecule type" value="Genomic_DNA"/>
</dbReference>
<organism evidence="2 3">
    <name type="scientific">Schleiferilactobacillus perolens DSM 12744</name>
    <dbReference type="NCBI Taxonomy" id="1423792"/>
    <lineage>
        <taxon>Bacteria</taxon>
        <taxon>Bacillati</taxon>
        <taxon>Bacillota</taxon>
        <taxon>Bacilli</taxon>
        <taxon>Lactobacillales</taxon>
        <taxon>Lactobacillaceae</taxon>
        <taxon>Schleiferilactobacillus</taxon>
    </lineage>
</organism>
<comment type="caution">
    <text evidence="2">The sequence shown here is derived from an EMBL/GenBank/DDBJ whole genome shotgun (WGS) entry which is preliminary data.</text>
</comment>
<keyword evidence="3" id="KW-1185">Reference proteome</keyword>
<dbReference type="PATRIC" id="fig|1423792.3.peg.3044"/>
<dbReference type="Proteomes" id="UP000051330">
    <property type="component" value="Unassembled WGS sequence"/>
</dbReference>
<keyword evidence="1" id="KW-0472">Membrane</keyword>
<proteinExistence type="predicted"/>
<evidence type="ECO:0000313" key="2">
    <source>
        <dbReference type="EMBL" id="KRL12381.1"/>
    </source>
</evidence>
<gene>
    <name evidence="2" type="ORF">FD09_GL002961</name>
</gene>
<sequence>MKPWVKLLIWGVVALIGFLSWAFDPGPAGFPNGFVMFLYRTLNVIGGLAVTVIIFIVWNMIRDRRRRSQTK</sequence>
<keyword evidence="1" id="KW-0812">Transmembrane</keyword>
<accession>A0A0R1MVT1</accession>
<reference evidence="2 3" key="1">
    <citation type="journal article" date="2015" name="Genome Announc.">
        <title>Expanding the biotechnology potential of lactobacilli through comparative genomics of 213 strains and associated genera.</title>
        <authorList>
            <person name="Sun Z."/>
            <person name="Harris H.M."/>
            <person name="McCann A."/>
            <person name="Guo C."/>
            <person name="Argimon S."/>
            <person name="Zhang W."/>
            <person name="Yang X."/>
            <person name="Jeffery I.B."/>
            <person name="Cooney J.C."/>
            <person name="Kagawa T.F."/>
            <person name="Liu W."/>
            <person name="Song Y."/>
            <person name="Salvetti E."/>
            <person name="Wrobel A."/>
            <person name="Rasinkangas P."/>
            <person name="Parkhill J."/>
            <person name="Rea M.C."/>
            <person name="O'Sullivan O."/>
            <person name="Ritari J."/>
            <person name="Douillard F.P."/>
            <person name="Paul Ross R."/>
            <person name="Yang R."/>
            <person name="Briner A.E."/>
            <person name="Felis G.E."/>
            <person name="de Vos W.M."/>
            <person name="Barrangou R."/>
            <person name="Klaenhammer T.R."/>
            <person name="Caufield P.W."/>
            <person name="Cui Y."/>
            <person name="Zhang H."/>
            <person name="O'Toole P.W."/>
        </authorList>
    </citation>
    <scope>NUCLEOTIDE SEQUENCE [LARGE SCALE GENOMIC DNA]</scope>
    <source>
        <strain evidence="2 3">DSM 12744</strain>
    </source>
</reference>